<dbReference type="GO" id="GO:0006355">
    <property type="term" value="P:regulation of DNA-templated transcription"/>
    <property type="evidence" value="ECO:0007669"/>
    <property type="project" value="InterPro"/>
</dbReference>
<dbReference type="OrthoDB" id="937463at2"/>
<proteinExistence type="predicted"/>
<gene>
    <name evidence="5" type="ORF">ING2E5B_1318</name>
</gene>
<dbReference type="KEGG" id="pbt:ING2E5B_1318"/>
<name>A0A098C0Y4_9BACT</name>
<evidence type="ECO:0000313" key="6">
    <source>
        <dbReference type="Proteomes" id="UP000032417"/>
    </source>
</evidence>
<dbReference type="SMART" id="SM00421">
    <property type="entry name" value="HTH_LUXR"/>
    <property type="match status" value="1"/>
</dbReference>
<dbReference type="InterPro" id="IPR000792">
    <property type="entry name" value="Tscrpt_reg_LuxR_C"/>
</dbReference>
<reference evidence="5 6" key="1">
    <citation type="submission" date="2014-08" db="EMBL/GenBank/DDBJ databases">
        <authorList>
            <person name="Wibberg D."/>
        </authorList>
    </citation>
    <scope>NUCLEOTIDE SEQUENCE [LARGE SCALE GENOMIC DNA]</scope>
    <source>
        <strain evidence="6">ING2-E5B</strain>
    </source>
</reference>
<dbReference type="PATRIC" id="fig|1562970.3.peg.1304"/>
<keyword evidence="2" id="KW-0238">DNA-binding</keyword>
<dbReference type="STRING" id="1562970.ING2E5B_1318"/>
<dbReference type="InterPro" id="IPR036388">
    <property type="entry name" value="WH-like_DNA-bd_sf"/>
</dbReference>
<dbReference type="Pfam" id="PF00196">
    <property type="entry name" value="GerE"/>
    <property type="match status" value="1"/>
</dbReference>
<organism evidence="5 6">
    <name type="scientific">Fermentimonas caenicola</name>
    <dbReference type="NCBI Taxonomy" id="1562970"/>
    <lineage>
        <taxon>Bacteria</taxon>
        <taxon>Pseudomonadati</taxon>
        <taxon>Bacteroidota</taxon>
        <taxon>Bacteroidia</taxon>
        <taxon>Bacteroidales</taxon>
        <taxon>Dysgonomonadaceae</taxon>
        <taxon>Fermentimonas</taxon>
    </lineage>
</organism>
<dbReference type="CDD" id="cd06170">
    <property type="entry name" value="LuxR_C_like"/>
    <property type="match status" value="1"/>
</dbReference>
<dbReference type="SUPFAM" id="SSF46894">
    <property type="entry name" value="C-terminal effector domain of the bipartite response regulators"/>
    <property type="match status" value="1"/>
</dbReference>
<evidence type="ECO:0000256" key="2">
    <source>
        <dbReference type="ARBA" id="ARBA00023125"/>
    </source>
</evidence>
<dbReference type="Proteomes" id="UP000032417">
    <property type="component" value="Chromosome 1"/>
</dbReference>
<dbReference type="HOGENOM" id="CLU_076075_1_0_10"/>
<dbReference type="PANTHER" id="PTHR44688">
    <property type="entry name" value="DNA-BINDING TRANSCRIPTIONAL ACTIVATOR DEVR_DOSR"/>
    <property type="match status" value="1"/>
</dbReference>
<dbReference type="EMBL" id="LN515532">
    <property type="protein sequence ID" value="CEA16068.1"/>
    <property type="molecule type" value="Genomic_DNA"/>
</dbReference>
<dbReference type="PRINTS" id="PR00038">
    <property type="entry name" value="HTHLUXR"/>
</dbReference>
<evidence type="ECO:0000313" key="5">
    <source>
        <dbReference type="EMBL" id="CEA16068.1"/>
    </source>
</evidence>
<dbReference type="InterPro" id="IPR016032">
    <property type="entry name" value="Sig_transdc_resp-reg_C-effctor"/>
</dbReference>
<protein>
    <recommendedName>
        <fullName evidence="4">HTH luxR-type domain-containing protein</fullName>
    </recommendedName>
</protein>
<dbReference type="PANTHER" id="PTHR44688:SF16">
    <property type="entry name" value="DNA-BINDING TRANSCRIPTIONAL ACTIVATOR DEVR_DOSR"/>
    <property type="match status" value="1"/>
</dbReference>
<keyword evidence="1" id="KW-0805">Transcription regulation</keyword>
<dbReference type="PROSITE" id="PS00622">
    <property type="entry name" value="HTH_LUXR_1"/>
    <property type="match status" value="1"/>
</dbReference>
<keyword evidence="6" id="KW-1185">Reference proteome</keyword>
<evidence type="ECO:0000259" key="4">
    <source>
        <dbReference type="PROSITE" id="PS50043"/>
    </source>
</evidence>
<evidence type="ECO:0000256" key="3">
    <source>
        <dbReference type="ARBA" id="ARBA00023163"/>
    </source>
</evidence>
<keyword evidence="3" id="KW-0804">Transcription</keyword>
<dbReference type="PROSITE" id="PS50043">
    <property type="entry name" value="HTH_LUXR_2"/>
    <property type="match status" value="1"/>
</dbReference>
<dbReference type="GO" id="GO:0003677">
    <property type="term" value="F:DNA binding"/>
    <property type="evidence" value="ECO:0007669"/>
    <property type="project" value="UniProtKB-KW"/>
</dbReference>
<evidence type="ECO:0000256" key="1">
    <source>
        <dbReference type="ARBA" id="ARBA00023015"/>
    </source>
</evidence>
<feature type="domain" description="HTH luxR-type" evidence="4">
    <location>
        <begin position="234"/>
        <end position="299"/>
    </location>
</feature>
<dbReference type="AlphaFoldDB" id="A0A098C0Y4"/>
<accession>A0A098C0Y4</accession>
<sequence>MKLLDLHTVIADVLSEHNELIPVLNRFGIRLGVGDKTLEELCEENNLDPGLIITVLNAYLNEDYAPDLLDFIDTESIADYFHHTVENYIHELMPNIEKHLNAFIALSSSHNDSEHHHTNGYSVSGNEELGMLRMLFLKFKERMTNYLKRIANYDEEFPDELLHDLKNILIKHLSTEYNQNLCYAVIFSIHSFEKDLEAHNRLREKVLQPKLNQLDVSGIKQLQHSIVNEHIVRSDEEGHNLTNRETEILRLIVQGNLNKEIADILNISLNTVLTHRKNIINKTGIKTVSGLTFYCLRNGLISM</sequence>
<dbReference type="Gene3D" id="1.10.10.10">
    <property type="entry name" value="Winged helix-like DNA-binding domain superfamily/Winged helix DNA-binding domain"/>
    <property type="match status" value="1"/>
</dbReference>